<name>A0A6F9DQX9_9ASCI</name>
<dbReference type="PANTHER" id="PTHR24169">
    <property type="entry name" value="NUCLEAR FACTOR NF-KAPPA-B PROTEIN"/>
    <property type="match status" value="1"/>
</dbReference>
<dbReference type="InterPro" id="IPR037059">
    <property type="entry name" value="RHD_DNA_bind_dom_sf"/>
</dbReference>
<dbReference type="GO" id="GO:0005634">
    <property type="term" value="C:nucleus"/>
    <property type="evidence" value="ECO:0007669"/>
    <property type="project" value="TreeGrafter"/>
</dbReference>
<dbReference type="PROSITE" id="PS01204">
    <property type="entry name" value="REL_1"/>
    <property type="match status" value="1"/>
</dbReference>
<dbReference type="InterPro" id="IPR008967">
    <property type="entry name" value="p53-like_TF_DNA-bd_sf"/>
</dbReference>
<dbReference type="GO" id="GO:0033554">
    <property type="term" value="P:cellular response to stress"/>
    <property type="evidence" value="ECO:0007669"/>
    <property type="project" value="TreeGrafter"/>
</dbReference>
<dbReference type="InterPro" id="IPR030492">
    <property type="entry name" value="RHD_CS"/>
</dbReference>
<dbReference type="InterPro" id="IPR014756">
    <property type="entry name" value="Ig_E-set"/>
</dbReference>
<dbReference type="GO" id="GO:0007249">
    <property type="term" value="P:canonical NF-kappaB signal transduction"/>
    <property type="evidence" value="ECO:0007669"/>
    <property type="project" value="TreeGrafter"/>
</dbReference>
<dbReference type="Pfam" id="PF00554">
    <property type="entry name" value="RHD_DNA_bind"/>
    <property type="match status" value="1"/>
</dbReference>
<dbReference type="SUPFAM" id="SSF49417">
    <property type="entry name" value="p53-like transcription factors"/>
    <property type="match status" value="1"/>
</dbReference>
<dbReference type="FunFam" id="2.60.40.10:FF:000046">
    <property type="entry name" value="Nuclear factor NF-kappa-B p105 subunit"/>
    <property type="match status" value="1"/>
</dbReference>
<dbReference type="GO" id="GO:0038061">
    <property type="term" value="P:non-canonical NF-kappaB signal transduction"/>
    <property type="evidence" value="ECO:0007669"/>
    <property type="project" value="TreeGrafter"/>
</dbReference>
<dbReference type="PRINTS" id="PR00057">
    <property type="entry name" value="NFKBTNSCPFCT"/>
</dbReference>
<organism evidence="3">
    <name type="scientific">Phallusia mammillata</name>
    <dbReference type="NCBI Taxonomy" id="59560"/>
    <lineage>
        <taxon>Eukaryota</taxon>
        <taxon>Metazoa</taxon>
        <taxon>Chordata</taxon>
        <taxon>Tunicata</taxon>
        <taxon>Ascidiacea</taxon>
        <taxon>Phlebobranchia</taxon>
        <taxon>Ascidiidae</taxon>
        <taxon>Phallusia</taxon>
    </lineage>
</organism>
<evidence type="ECO:0000313" key="3">
    <source>
        <dbReference type="EMBL" id="CAB3265519.1"/>
    </source>
</evidence>
<evidence type="ECO:0000256" key="1">
    <source>
        <dbReference type="SAM" id="MobiDB-lite"/>
    </source>
</evidence>
<accession>A0A6F9DQX9</accession>
<dbReference type="PROSITE" id="PS50254">
    <property type="entry name" value="REL_2"/>
    <property type="match status" value="1"/>
</dbReference>
<dbReference type="InterPro" id="IPR011539">
    <property type="entry name" value="RHD_DNA_bind_dom"/>
</dbReference>
<dbReference type="InterPro" id="IPR000451">
    <property type="entry name" value="NFkB/Dor"/>
</dbReference>
<reference evidence="3" key="1">
    <citation type="submission" date="2020-04" db="EMBL/GenBank/DDBJ databases">
        <authorList>
            <person name="Neveu A P."/>
        </authorList>
    </citation>
    <scope>NUCLEOTIDE SEQUENCE</scope>
    <source>
        <tissue evidence="3">Whole embryo</tissue>
    </source>
</reference>
<proteinExistence type="evidence at transcript level"/>
<dbReference type="Pfam" id="PF16179">
    <property type="entry name" value="RHD_dimer"/>
    <property type="match status" value="1"/>
</dbReference>
<dbReference type="GO" id="GO:0005737">
    <property type="term" value="C:cytoplasm"/>
    <property type="evidence" value="ECO:0007669"/>
    <property type="project" value="InterPro"/>
</dbReference>
<dbReference type="PANTHER" id="PTHR24169:SF25">
    <property type="entry name" value="DORSAL-RELATED IMMUNITY FACTOR DIF-RELATED"/>
    <property type="match status" value="1"/>
</dbReference>
<feature type="domain" description="RHD" evidence="2">
    <location>
        <begin position="6"/>
        <end position="179"/>
    </location>
</feature>
<dbReference type="GO" id="GO:0045944">
    <property type="term" value="P:positive regulation of transcription by RNA polymerase II"/>
    <property type="evidence" value="ECO:0007669"/>
    <property type="project" value="TreeGrafter"/>
</dbReference>
<dbReference type="Gene3D" id="2.60.40.10">
    <property type="entry name" value="Immunoglobulins"/>
    <property type="match status" value="1"/>
</dbReference>
<dbReference type="GO" id="GO:0000981">
    <property type="term" value="F:DNA-binding transcription factor activity, RNA polymerase II-specific"/>
    <property type="evidence" value="ECO:0007669"/>
    <property type="project" value="TreeGrafter"/>
</dbReference>
<dbReference type="GO" id="GO:0034097">
    <property type="term" value="P:response to cytokine"/>
    <property type="evidence" value="ECO:0007669"/>
    <property type="project" value="TreeGrafter"/>
</dbReference>
<dbReference type="InterPro" id="IPR032397">
    <property type="entry name" value="RHD_dimer"/>
</dbReference>
<dbReference type="EMBL" id="LR789657">
    <property type="protein sequence ID" value="CAB3265519.1"/>
    <property type="molecule type" value="mRNA"/>
</dbReference>
<dbReference type="SMART" id="SM00429">
    <property type="entry name" value="IPT"/>
    <property type="match status" value="1"/>
</dbReference>
<dbReference type="GO" id="GO:0000978">
    <property type="term" value="F:RNA polymerase II cis-regulatory region sequence-specific DNA binding"/>
    <property type="evidence" value="ECO:0007669"/>
    <property type="project" value="TreeGrafter"/>
</dbReference>
<feature type="region of interest" description="Disordered" evidence="1">
    <location>
        <begin position="320"/>
        <end position="356"/>
    </location>
</feature>
<evidence type="ECO:0000259" key="2">
    <source>
        <dbReference type="PROSITE" id="PS50254"/>
    </source>
</evidence>
<dbReference type="InterPro" id="IPR002909">
    <property type="entry name" value="IPT_dom"/>
</dbReference>
<dbReference type="GO" id="GO:0045087">
    <property type="term" value="P:innate immune response"/>
    <property type="evidence" value="ECO:0007669"/>
    <property type="project" value="TreeGrafter"/>
</dbReference>
<dbReference type="InterPro" id="IPR033926">
    <property type="entry name" value="IPT_NFkappaB"/>
</dbReference>
<dbReference type="SUPFAM" id="SSF81296">
    <property type="entry name" value="E set domains"/>
    <property type="match status" value="1"/>
</dbReference>
<feature type="region of interest" description="Disordered" evidence="1">
    <location>
        <begin position="591"/>
        <end position="612"/>
    </location>
</feature>
<dbReference type="Gene3D" id="2.60.40.340">
    <property type="entry name" value="Rel homology domain (RHD), DNA-binding domain"/>
    <property type="match status" value="1"/>
</dbReference>
<dbReference type="InterPro" id="IPR013783">
    <property type="entry name" value="Ig-like_fold"/>
</dbReference>
<gene>
    <name evidence="3" type="primary">Rel</name>
</gene>
<dbReference type="CDD" id="cd07827">
    <property type="entry name" value="RHD-n"/>
    <property type="match status" value="1"/>
</dbReference>
<dbReference type="AlphaFoldDB" id="A0A6F9DQX9"/>
<sequence>MDRIRLEIVEQPQQRGMRFRYECEGRSAGSIPGENTTADKKTWPACQIVNYSGLAVMRVSLVSKDDPPRPHPHSLVGRDCDKGVCQTNLDPSNQMLGTFSNLGIQCVRRREVNSSILDRIRNNVNPFDTVLDDERSSVDVDLNIVRLCFEAFLPDHSGHYTIKLNPVVSNPIYDKKATCAGILKICRVDKTHGSAQGKDEVFLLCDKVQKEDIQVVFSKGDWEALAEFSSIDVHRQVAIVFRTPPFKDQNIQESVEVEFKLRRPSDAQVSKSLQFTYLPMQHEGKHKIFPNMPTPSSSNDGRHRIRSAIEKKFKESNKRLHSGFHRPGPSQIVKPPHRPPPPWMSQPGPFEVKTEPQSLGQPFFPTPSSHPHPSSHTPFNNHDMPPNMFTPTTIHPFDAQFQDFPDPTSQIIPPFDPQTFTTFPNGGMTQEKFPSVGPEMTADILKQTEQQPSDVDFIDDLIKSKLSIDFDKNPAEEAQMSITDNTFQPNITSHNQHGFHTPNMPGSSYQVMQPQGGIMSPPQQANMMSPQTIMSPPPTLTPLHHQPNNVNTPTNMNPPNHMNQPPMMSNFLPFNRFHTNNNNNLFNFDMQLPQQGDPDPEIADFLKGISDP</sequence>
<dbReference type="CDD" id="cd01177">
    <property type="entry name" value="IPT_NFkappaB"/>
    <property type="match status" value="1"/>
</dbReference>
<protein>
    <submittedName>
        <fullName evidence="3">Rel1</fullName>
    </submittedName>
</protein>